<dbReference type="OrthoDB" id="6503484at2759"/>
<name>A0A6M2CFJ7_RHIMP</name>
<evidence type="ECO:0000313" key="1">
    <source>
        <dbReference type="EMBL" id="NOV32769.1"/>
    </source>
</evidence>
<organism evidence="1">
    <name type="scientific">Rhipicephalus microplus</name>
    <name type="common">Cattle tick</name>
    <name type="synonym">Boophilus microplus</name>
    <dbReference type="NCBI Taxonomy" id="6941"/>
    <lineage>
        <taxon>Eukaryota</taxon>
        <taxon>Metazoa</taxon>
        <taxon>Ecdysozoa</taxon>
        <taxon>Arthropoda</taxon>
        <taxon>Chelicerata</taxon>
        <taxon>Arachnida</taxon>
        <taxon>Acari</taxon>
        <taxon>Parasitiformes</taxon>
        <taxon>Ixodida</taxon>
        <taxon>Ixodoidea</taxon>
        <taxon>Ixodidae</taxon>
        <taxon>Rhipicephalinae</taxon>
        <taxon>Rhipicephalus</taxon>
        <taxon>Boophilus</taxon>
    </lineage>
</organism>
<protein>
    <submittedName>
        <fullName evidence="1">Putative conserved secreted protein midgut overexpressed</fullName>
    </submittedName>
</protein>
<dbReference type="AlphaFoldDB" id="A0A6M2CFJ7"/>
<dbReference type="EMBL" id="GHWJ01000032">
    <property type="protein sequence ID" value="NOV32769.1"/>
    <property type="molecule type" value="Transcribed_RNA"/>
</dbReference>
<proteinExistence type="predicted"/>
<reference evidence="1" key="1">
    <citation type="submission" date="2019-09" db="EMBL/GenBank/DDBJ databases">
        <title>Organ-specific transcriptomic study of the physiology of the cattle tick, Rhipicephalus microplus.</title>
        <authorList>
            <person name="Tirloni L."/>
            <person name="Braz G."/>
            <person name="Gandara A.C.P."/>
            <person name="Sabadin G.A."/>
            <person name="da Silva R.M."/>
            <person name="Guizzo M.G."/>
            <person name="Machado J.A."/>
            <person name="Costa E.P."/>
            <person name="Gomes H.F."/>
            <person name="Moraes J."/>
            <person name="Mota M.B.S."/>
            <person name="Mesquita R.D."/>
            <person name="Alvarenga P.H."/>
            <person name="Alves F."/>
            <person name="Seixas A."/>
            <person name="da Fonseca R.N."/>
            <person name="Fogaca A."/>
            <person name="Logullo C."/>
            <person name="Tanaka A."/>
            <person name="Daffre S."/>
            <person name="Termignoni C."/>
            <person name="Vaz I.S.Jr."/>
            <person name="Oliveira P.L."/>
            <person name="Ribeiro J.M."/>
        </authorList>
    </citation>
    <scope>NUCLEOTIDE SEQUENCE</scope>
    <source>
        <strain evidence="1">Porto Alegre</strain>
    </source>
</reference>
<sequence>MLRTVIDMTMRQTIAAICVLALFAFSVNGQTLVEEDSTAPAVFSSAAEEAIHLSEVLLDVAQTLAEDEDMNSEANEYFIRDLWNKTMEAVKNATKKIKHSVKGAYSEAKENIKKAAGEAQKKLKQKAAEIMSKLLSKVAGEYALADAQSGFNFVKKLVDLIMAAAQRLLHVGKALENLPR</sequence>
<dbReference type="VEuPathDB" id="VectorBase:LOC119178168"/>
<accession>A0A6M2CFJ7</accession>